<dbReference type="Pfam" id="PF13855">
    <property type="entry name" value="LRR_8"/>
    <property type="match status" value="2"/>
</dbReference>
<name>B3LW74_DROAN</name>
<dbReference type="PANTHER" id="PTHR45712:SF22">
    <property type="entry name" value="INSULIN-LIKE GROWTH FACTOR-BINDING PROTEIN COMPLEX ACID LABILE SUBUNIT"/>
    <property type="match status" value="1"/>
</dbReference>
<keyword evidence="3" id="KW-0472">Membrane</keyword>
<dbReference type="InParanoid" id="B3LW74"/>
<evidence type="ECO:0008006" key="7">
    <source>
        <dbReference type="Google" id="ProtNLM"/>
    </source>
</evidence>
<reference evidence="5 6" key="1">
    <citation type="journal article" date="2007" name="Nature">
        <title>Evolution of genes and genomes on the Drosophila phylogeny.</title>
        <authorList>
            <consortium name="Drosophila 12 Genomes Consortium"/>
            <person name="Clark A.G."/>
            <person name="Eisen M.B."/>
            <person name="Smith D.R."/>
            <person name="Bergman C.M."/>
            <person name="Oliver B."/>
            <person name="Markow T.A."/>
            <person name="Kaufman T.C."/>
            <person name="Kellis M."/>
            <person name="Gelbart W."/>
            <person name="Iyer V.N."/>
            <person name="Pollard D.A."/>
            <person name="Sackton T.B."/>
            <person name="Larracuente A.M."/>
            <person name="Singh N.D."/>
            <person name="Abad J.P."/>
            <person name="Abt D.N."/>
            <person name="Adryan B."/>
            <person name="Aguade M."/>
            <person name="Akashi H."/>
            <person name="Anderson W.W."/>
            <person name="Aquadro C.F."/>
            <person name="Ardell D.H."/>
            <person name="Arguello R."/>
            <person name="Artieri C.G."/>
            <person name="Barbash D.A."/>
            <person name="Barker D."/>
            <person name="Barsanti P."/>
            <person name="Batterham P."/>
            <person name="Batzoglou S."/>
            <person name="Begun D."/>
            <person name="Bhutkar A."/>
            <person name="Blanco E."/>
            <person name="Bosak S.A."/>
            <person name="Bradley R.K."/>
            <person name="Brand A.D."/>
            <person name="Brent M.R."/>
            <person name="Brooks A.N."/>
            <person name="Brown R.H."/>
            <person name="Butlin R.K."/>
            <person name="Caggese C."/>
            <person name="Calvi B.R."/>
            <person name="Bernardo de Carvalho A."/>
            <person name="Caspi A."/>
            <person name="Castrezana S."/>
            <person name="Celniker S.E."/>
            <person name="Chang J.L."/>
            <person name="Chapple C."/>
            <person name="Chatterji S."/>
            <person name="Chinwalla A."/>
            <person name="Civetta A."/>
            <person name="Clifton S.W."/>
            <person name="Comeron J.M."/>
            <person name="Costello J.C."/>
            <person name="Coyne J.A."/>
            <person name="Daub J."/>
            <person name="David R.G."/>
            <person name="Delcher A.L."/>
            <person name="Delehaunty K."/>
            <person name="Do C.B."/>
            <person name="Ebling H."/>
            <person name="Edwards K."/>
            <person name="Eickbush T."/>
            <person name="Evans J.D."/>
            <person name="Filipski A."/>
            <person name="Findeiss S."/>
            <person name="Freyhult E."/>
            <person name="Fulton L."/>
            <person name="Fulton R."/>
            <person name="Garcia A.C."/>
            <person name="Gardiner A."/>
            <person name="Garfield D.A."/>
            <person name="Garvin B.E."/>
            <person name="Gibson G."/>
            <person name="Gilbert D."/>
            <person name="Gnerre S."/>
            <person name="Godfrey J."/>
            <person name="Good R."/>
            <person name="Gotea V."/>
            <person name="Gravely B."/>
            <person name="Greenberg A.J."/>
            <person name="Griffiths-Jones S."/>
            <person name="Gross S."/>
            <person name="Guigo R."/>
            <person name="Gustafson E.A."/>
            <person name="Haerty W."/>
            <person name="Hahn M.W."/>
            <person name="Halligan D.L."/>
            <person name="Halpern A.L."/>
            <person name="Halter G.M."/>
            <person name="Han M.V."/>
            <person name="Heger A."/>
            <person name="Hillier L."/>
            <person name="Hinrichs A.S."/>
            <person name="Holmes I."/>
            <person name="Hoskins R.A."/>
            <person name="Hubisz M.J."/>
            <person name="Hultmark D."/>
            <person name="Huntley M.A."/>
            <person name="Jaffe D.B."/>
            <person name="Jagadeeshan S."/>
            <person name="Jeck W.R."/>
            <person name="Johnson J."/>
            <person name="Jones C.D."/>
            <person name="Jordan W.C."/>
            <person name="Karpen G.H."/>
            <person name="Kataoka E."/>
            <person name="Keightley P.D."/>
            <person name="Kheradpour P."/>
            <person name="Kirkness E.F."/>
            <person name="Koerich L.B."/>
            <person name="Kristiansen K."/>
            <person name="Kudrna D."/>
            <person name="Kulathinal R.J."/>
            <person name="Kumar S."/>
            <person name="Kwok R."/>
            <person name="Lander E."/>
            <person name="Langley C.H."/>
            <person name="Lapoint R."/>
            <person name="Lazzaro B.P."/>
            <person name="Lee S.J."/>
            <person name="Levesque L."/>
            <person name="Li R."/>
            <person name="Lin C.F."/>
            <person name="Lin M.F."/>
            <person name="Lindblad-Toh K."/>
            <person name="Llopart A."/>
            <person name="Long M."/>
            <person name="Low L."/>
            <person name="Lozovsky E."/>
            <person name="Lu J."/>
            <person name="Luo M."/>
            <person name="Machado C.A."/>
            <person name="Makalowski W."/>
            <person name="Marzo M."/>
            <person name="Matsuda M."/>
            <person name="Matzkin L."/>
            <person name="McAllister B."/>
            <person name="McBride C.S."/>
            <person name="McKernan B."/>
            <person name="McKernan K."/>
            <person name="Mendez-Lago M."/>
            <person name="Minx P."/>
            <person name="Mollenhauer M.U."/>
            <person name="Montooth K."/>
            <person name="Mount S.M."/>
            <person name="Mu X."/>
            <person name="Myers E."/>
            <person name="Negre B."/>
            <person name="Newfeld S."/>
            <person name="Nielsen R."/>
            <person name="Noor M.A."/>
            <person name="O'Grady P."/>
            <person name="Pachter L."/>
            <person name="Papaceit M."/>
            <person name="Parisi M.J."/>
            <person name="Parisi M."/>
            <person name="Parts L."/>
            <person name="Pedersen J.S."/>
            <person name="Pesole G."/>
            <person name="Phillippy A.M."/>
            <person name="Ponting C.P."/>
            <person name="Pop M."/>
            <person name="Porcelli D."/>
            <person name="Powell J.R."/>
            <person name="Prohaska S."/>
            <person name="Pruitt K."/>
            <person name="Puig M."/>
            <person name="Quesneville H."/>
            <person name="Ram K.R."/>
            <person name="Rand D."/>
            <person name="Rasmussen M.D."/>
            <person name="Reed L.K."/>
            <person name="Reenan R."/>
            <person name="Reily A."/>
            <person name="Remington K.A."/>
            <person name="Rieger T.T."/>
            <person name="Ritchie M.G."/>
            <person name="Robin C."/>
            <person name="Rogers Y.H."/>
            <person name="Rohde C."/>
            <person name="Rozas J."/>
            <person name="Rubenfield M.J."/>
            <person name="Ruiz A."/>
            <person name="Russo S."/>
            <person name="Salzberg S.L."/>
            <person name="Sanchez-Gracia A."/>
            <person name="Saranga D.J."/>
            <person name="Sato H."/>
            <person name="Schaeffer S.W."/>
            <person name="Schatz M.C."/>
            <person name="Schlenke T."/>
            <person name="Schwartz R."/>
            <person name="Segarra C."/>
            <person name="Singh R.S."/>
            <person name="Sirot L."/>
            <person name="Sirota M."/>
            <person name="Sisneros N.B."/>
            <person name="Smith C.D."/>
            <person name="Smith T.F."/>
            <person name="Spieth J."/>
            <person name="Stage D.E."/>
            <person name="Stark A."/>
            <person name="Stephan W."/>
            <person name="Strausberg R.L."/>
            <person name="Strempel S."/>
            <person name="Sturgill D."/>
            <person name="Sutton G."/>
            <person name="Sutton G.G."/>
            <person name="Tao W."/>
            <person name="Teichmann S."/>
            <person name="Tobari Y.N."/>
            <person name="Tomimura Y."/>
            <person name="Tsolas J.M."/>
            <person name="Valente V.L."/>
            <person name="Venter E."/>
            <person name="Venter J.C."/>
            <person name="Vicario S."/>
            <person name="Vieira F.G."/>
            <person name="Vilella A.J."/>
            <person name="Villasante A."/>
            <person name="Walenz B."/>
            <person name="Wang J."/>
            <person name="Wasserman M."/>
            <person name="Watts T."/>
            <person name="Wilson D."/>
            <person name="Wilson R.K."/>
            <person name="Wing R.A."/>
            <person name="Wolfner M.F."/>
            <person name="Wong A."/>
            <person name="Wong G.K."/>
            <person name="Wu C.I."/>
            <person name="Wu G."/>
            <person name="Yamamoto D."/>
            <person name="Yang H.P."/>
            <person name="Yang S.P."/>
            <person name="Yorke J.A."/>
            <person name="Yoshida K."/>
            <person name="Zdobnov E."/>
            <person name="Zhang P."/>
            <person name="Zhang Y."/>
            <person name="Zimin A.V."/>
            <person name="Baldwin J."/>
            <person name="Abdouelleil A."/>
            <person name="Abdulkadir J."/>
            <person name="Abebe A."/>
            <person name="Abera B."/>
            <person name="Abreu J."/>
            <person name="Acer S.C."/>
            <person name="Aftuck L."/>
            <person name="Alexander A."/>
            <person name="An P."/>
            <person name="Anderson E."/>
            <person name="Anderson S."/>
            <person name="Arachi H."/>
            <person name="Azer M."/>
            <person name="Bachantsang P."/>
            <person name="Barry A."/>
            <person name="Bayul T."/>
            <person name="Berlin A."/>
            <person name="Bessette D."/>
            <person name="Bloom T."/>
            <person name="Blye J."/>
            <person name="Boguslavskiy L."/>
            <person name="Bonnet C."/>
            <person name="Boukhgalter B."/>
            <person name="Bourzgui I."/>
            <person name="Brown A."/>
            <person name="Cahill P."/>
            <person name="Channer S."/>
            <person name="Cheshatsang Y."/>
            <person name="Chuda L."/>
            <person name="Citroen M."/>
            <person name="Collymore A."/>
            <person name="Cooke P."/>
            <person name="Costello M."/>
            <person name="D'Aco K."/>
            <person name="Daza R."/>
            <person name="De Haan G."/>
            <person name="DeGray S."/>
            <person name="DeMaso C."/>
            <person name="Dhargay N."/>
            <person name="Dooley K."/>
            <person name="Dooley E."/>
            <person name="Doricent M."/>
            <person name="Dorje P."/>
            <person name="Dorjee K."/>
            <person name="Dupes A."/>
            <person name="Elong R."/>
            <person name="Falk J."/>
            <person name="Farina A."/>
            <person name="Faro S."/>
            <person name="Ferguson D."/>
            <person name="Fisher S."/>
            <person name="Foley C.D."/>
            <person name="Franke A."/>
            <person name="Friedrich D."/>
            <person name="Gadbois L."/>
            <person name="Gearin G."/>
            <person name="Gearin C.R."/>
            <person name="Giannoukos G."/>
            <person name="Goode T."/>
            <person name="Graham J."/>
            <person name="Grandbois E."/>
            <person name="Grewal S."/>
            <person name="Gyaltsen K."/>
            <person name="Hafez N."/>
            <person name="Hagos B."/>
            <person name="Hall J."/>
            <person name="Henson C."/>
            <person name="Hollinger A."/>
            <person name="Honan T."/>
            <person name="Huard M.D."/>
            <person name="Hughes L."/>
            <person name="Hurhula B."/>
            <person name="Husby M.E."/>
            <person name="Kamat A."/>
            <person name="Kanga B."/>
            <person name="Kashin S."/>
            <person name="Khazanovich D."/>
            <person name="Kisner P."/>
            <person name="Lance K."/>
            <person name="Lara M."/>
            <person name="Lee W."/>
            <person name="Lennon N."/>
            <person name="Letendre F."/>
            <person name="LeVine R."/>
            <person name="Lipovsky A."/>
            <person name="Liu X."/>
            <person name="Liu J."/>
            <person name="Liu S."/>
            <person name="Lokyitsang T."/>
            <person name="Lokyitsang Y."/>
            <person name="Lubonja R."/>
            <person name="Lui A."/>
            <person name="MacDonald P."/>
            <person name="Magnisalis V."/>
            <person name="Maru K."/>
            <person name="Matthews C."/>
            <person name="McCusker W."/>
            <person name="McDonough S."/>
            <person name="Mehta T."/>
            <person name="Meldrim J."/>
            <person name="Meneus L."/>
            <person name="Mihai O."/>
            <person name="Mihalev A."/>
            <person name="Mihova T."/>
            <person name="Mittelman R."/>
            <person name="Mlenga V."/>
            <person name="Montmayeur A."/>
            <person name="Mulrain L."/>
            <person name="Navidi A."/>
            <person name="Naylor J."/>
            <person name="Negash T."/>
            <person name="Nguyen T."/>
            <person name="Nguyen N."/>
            <person name="Nicol R."/>
            <person name="Norbu C."/>
            <person name="Norbu N."/>
            <person name="Novod N."/>
            <person name="O'Neill B."/>
            <person name="Osman S."/>
            <person name="Markiewicz E."/>
            <person name="Oyono O.L."/>
            <person name="Patti C."/>
            <person name="Phunkhang P."/>
            <person name="Pierre F."/>
            <person name="Priest M."/>
            <person name="Raghuraman S."/>
            <person name="Rege F."/>
            <person name="Reyes R."/>
            <person name="Rise C."/>
            <person name="Rogov P."/>
            <person name="Ross K."/>
            <person name="Ryan E."/>
            <person name="Settipalli S."/>
            <person name="Shea T."/>
            <person name="Sherpa N."/>
            <person name="Shi L."/>
            <person name="Shih D."/>
            <person name="Sparrow T."/>
            <person name="Spaulding J."/>
            <person name="Stalker J."/>
            <person name="Stange-Thomann N."/>
            <person name="Stavropoulos S."/>
            <person name="Stone C."/>
            <person name="Strader C."/>
            <person name="Tesfaye S."/>
            <person name="Thomson T."/>
            <person name="Thoulutsang Y."/>
            <person name="Thoulutsang D."/>
            <person name="Topham K."/>
            <person name="Topping I."/>
            <person name="Tsamla T."/>
            <person name="Vassiliev H."/>
            <person name="Vo A."/>
            <person name="Wangchuk T."/>
            <person name="Wangdi T."/>
            <person name="Weiand M."/>
            <person name="Wilkinson J."/>
            <person name="Wilson A."/>
            <person name="Yadav S."/>
            <person name="Young G."/>
            <person name="Yu Q."/>
            <person name="Zembek L."/>
            <person name="Zhong D."/>
            <person name="Zimmer A."/>
            <person name="Zwirko Z."/>
            <person name="Jaffe D.B."/>
            <person name="Alvarez P."/>
            <person name="Brockman W."/>
            <person name="Butler J."/>
            <person name="Chin C."/>
            <person name="Gnerre S."/>
            <person name="Grabherr M."/>
            <person name="Kleber M."/>
            <person name="Mauceli E."/>
            <person name="MacCallum I."/>
        </authorList>
    </citation>
    <scope>NUCLEOTIDE SEQUENCE [LARGE SCALE GENOMIC DNA]</scope>
    <source>
        <strain evidence="6">Tucson 14024-0371.13</strain>
    </source>
</reference>
<dbReference type="PANTHER" id="PTHR45712">
    <property type="entry name" value="AGAP008170-PA"/>
    <property type="match status" value="1"/>
</dbReference>
<dbReference type="InterPro" id="IPR032675">
    <property type="entry name" value="LRR_dom_sf"/>
</dbReference>
<keyword evidence="2" id="KW-0677">Repeat</keyword>
<dbReference type="InterPro" id="IPR001611">
    <property type="entry name" value="Leu-rich_rpt"/>
</dbReference>
<accession>B3LW74</accession>
<dbReference type="GeneID" id="6499708"/>
<dbReference type="HOGENOM" id="CLU_507423_0_0_1"/>
<dbReference type="InterPro" id="IPR050333">
    <property type="entry name" value="SLRP"/>
</dbReference>
<dbReference type="Proteomes" id="UP000007801">
    <property type="component" value="Unassembled WGS sequence"/>
</dbReference>
<keyword evidence="3" id="KW-1133">Transmembrane helix</keyword>
<dbReference type="SMART" id="SM00369">
    <property type="entry name" value="LRR_TYP"/>
    <property type="match status" value="6"/>
</dbReference>
<evidence type="ECO:0000256" key="3">
    <source>
        <dbReference type="SAM" id="Phobius"/>
    </source>
</evidence>
<dbReference type="KEGG" id="dan:6499708"/>
<dbReference type="PROSITE" id="PS51450">
    <property type="entry name" value="LRR"/>
    <property type="match status" value="1"/>
</dbReference>
<dbReference type="InterPro" id="IPR003591">
    <property type="entry name" value="Leu-rich_rpt_typical-subtyp"/>
</dbReference>
<keyword evidence="3" id="KW-0812">Transmembrane</keyword>
<evidence type="ECO:0000256" key="1">
    <source>
        <dbReference type="ARBA" id="ARBA00022614"/>
    </source>
</evidence>
<dbReference type="EMBL" id="CH902617">
    <property type="protein sequence ID" value="EDV42652.1"/>
    <property type="molecule type" value="Genomic_DNA"/>
</dbReference>
<proteinExistence type="predicted"/>
<organism evidence="5 6">
    <name type="scientific">Drosophila ananassae</name>
    <name type="common">Fruit fly</name>
    <dbReference type="NCBI Taxonomy" id="7217"/>
    <lineage>
        <taxon>Eukaryota</taxon>
        <taxon>Metazoa</taxon>
        <taxon>Ecdysozoa</taxon>
        <taxon>Arthropoda</taxon>
        <taxon>Hexapoda</taxon>
        <taxon>Insecta</taxon>
        <taxon>Pterygota</taxon>
        <taxon>Neoptera</taxon>
        <taxon>Endopterygota</taxon>
        <taxon>Diptera</taxon>
        <taxon>Brachycera</taxon>
        <taxon>Muscomorpha</taxon>
        <taxon>Ephydroidea</taxon>
        <taxon>Drosophilidae</taxon>
        <taxon>Drosophila</taxon>
        <taxon>Sophophora</taxon>
    </lineage>
</organism>
<dbReference type="FunCoup" id="B3LW74">
    <property type="interactions" value="4"/>
</dbReference>
<evidence type="ECO:0000313" key="5">
    <source>
        <dbReference type="EMBL" id="EDV42652.1"/>
    </source>
</evidence>
<keyword evidence="6" id="KW-1185">Reference proteome</keyword>
<feature type="transmembrane region" description="Helical" evidence="3">
    <location>
        <begin position="451"/>
        <end position="473"/>
    </location>
</feature>
<protein>
    <recommendedName>
        <fullName evidence="7">LRRCT domain-containing protein</fullName>
    </recommendedName>
</protein>
<dbReference type="OMA" id="CSMVIPK"/>
<evidence type="ECO:0000313" key="6">
    <source>
        <dbReference type="Proteomes" id="UP000007801"/>
    </source>
</evidence>
<dbReference type="STRING" id="7217.B3LW74"/>
<sequence length="534" mass="58967">MKHKFLLLLLAGMALLHTSEVLGQHEDIPYQAVADICKTCSCQNVQDSDHRTHFTLDCSVRNFEHILARWPVELTAQALSAGASTQIVLSYSGNQIKLLQQLPATNASLSLSCRHCRLKDLQAPLFMDVPNVEGLYLSWNELTDDALVPDLFRGPFRINRYEPIGLRDLDLSHNLIARLDRRLFEHTPHLTGLNLAYNKLSVLDAATAASLAAVSTLQRLDLSHNGLMSLPADLFPKLVSLRVLDISGNEYSSVPPSILQLGKSLLQLNLAENKLSHIKSGSLQGLDVLKRLNVSGMHSLRIIEKGFFNLPALEQVDCSRNVHLERLEVADFLASRNLSQLDISRNSLTTLVLNGTTSNSSIQEPWPRLRRLSIAGNPWDCSCELLKSLELAGITHIEQQTDGSEARCETPYVLAGAPISNFTSEKICNMVIPRKYRPVDEEPPRFLRRRYIILTAIIASVVVVIGLIIGFIVTCVRRRLKGTDYGVQPIRYTSVRGSNISAISQLQPTSVASKFNNAHAAKNSAPATTGASHA</sequence>
<dbReference type="PhylomeDB" id="B3LW74"/>
<feature type="chain" id="PRO_5002791790" description="LRRCT domain-containing protein" evidence="4">
    <location>
        <begin position="24"/>
        <end position="534"/>
    </location>
</feature>
<gene>
    <name evidence="5" type="primary">Dana\GF16916</name>
    <name evidence="5" type="synonym">dana_GLEANR_18182</name>
    <name evidence="5" type="ORF">GF16916</name>
</gene>
<dbReference type="SUPFAM" id="SSF52058">
    <property type="entry name" value="L domain-like"/>
    <property type="match status" value="1"/>
</dbReference>
<evidence type="ECO:0000256" key="2">
    <source>
        <dbReference type="ARBA" id="ARBA00022737"/>
    </source>
</evidence>
<evidence type="ECO:0000256" key="4">
    <source>
        <dbReference type="SAM" id="SignalP"/>
    </source>
</evidence>
<dbReference type="Gene3D" id="3.80.10.10">
    <property type="entry name" value="Ribonuclease Inhibitor"/>
    <property type="match status" value="3"/>
</dbReference>
<keyword evidence="4" id="KW-0732">Signal</keyword>
<dbReference type="AlphaFoldDB" id="B3LW74"/>
<dbReference type="OrthoDB" id="635273at2759"/>
<keyword evidence="1" id="KW-0433">Leucine-rich repeat</keyword>
<dbReference type="eggNOG" id="KOG0619">
    <property type="taxonomic scope" value="Eukaryota"/>
</dbReference>
<feature type="signal peptide" evidence="4">
    <location>
        <begin position="1"/>
        <end position="23"/>
    </location>
</feature>